<organism evidence="3 4">
    <name type="scientific">Pseudomonas quercus</name>
    <dbReference type="NCBI Taxonomy" id="2722792"/>
    <lineage>
        <taxon>Bacteria</taxon>
        <taxon>Pseudomonadati</taxon>
        <taxon>Pseudomonadota</taxon>
        <taxon>Gammaproteobacteria</taxon>
        <taxon>Pseudomonadales</taxon>
        <taxon>Pseudomonadaceae</taxon>
        <taxon>Pseudomonas</taxon>
    </lineage>
</organism>
<name>A0ABX0YG50_9PSED</name>
<evidence type="ECO:0000259" key="1">
    <source>
        <dbReference type="Pfam" id="PF00534"/>
    </source>
</evidence>
<evidence type="ECO:0000313" key="4">
    <source>
        <dbReference type="Proteomes" id="UP000746535"/>
    </source>
</evidence>
<reference evidence="3 4" key="1">
    <citation type="submission" date="2020-03" db="EMBL/GenBank/DDBJ databases">
        <authorList>
            <person name="Wang L."/>
            <person name="He N."/>
            <person name="Li Y."/>
            <person name="Fang Y."/>
            <person name="Zhang F."/>
        </authorList>
    </citation>
    <scope>NUCLEOTIDE SEQUENCE [LARGE SCALE GENOMIC DNA]</scope>
    <source>
        <strain evidence="4">hsmgli-8</strain>
    </source>
</reference>
<feature type="domain" description="Glycosyl transferase family 1" evidence="1">
    <location>
        <begin position="197"/>
        <end position="338"/>
    </location>
</feature>
<evidence type="ECO:0000313" key="3">
    <source>
        <dbReference type="EMBL" id="NJP01174.1"/>
    </source>
</evidence>
<dbReference type="InterPro" id="IPR028098">
    <property type="entry name" value="Glyco_trans_4-like_N"/>
</dbReference>
<evidence type="ECO:0000259" key="2">
    <source>
        <dbReference type="Pfam" id="PF13439"/>
    </source>
</evidence>
<gene>
    <name evidence="3" type="ORF">HBH25_09880</name>
</gene>
<comment type="caution">
    <text evidence="3">The sequence shown here is derived from an EMBL/GenBank/DDBJ whole genome shotgun (WGS) entry which is preliminary data.</text>
</comment>
<dbReference type="Pfam" id="PF13439">
    <property type="entry name" value="Glyco_transf_4"/>
    <property type="match status" value="1"/>
</dbReference>
<protein>
    <submittedName>
        <fullName evidence="3">Glycosyltransferase family 4 protein</fullName>
    </submittedName>
</protein>
<dbReference type="Proteomes" id="UP000746535">
    <property type="component" value="Unassembled WGS sequence"/>
</dbReference>
<dbReference type="PANTHER" id="PTHR12526:SF595">
    <property type="entry name" value="BLL5217 PROTEIN"/>
    <property type="match status" value="1"/>
</dbReference>
<accession>A0ABX0YG50</accession>
<dbReference type="RefSeq" id="WP_168083741.1">
    <property type="nucleotide sequence ID" value="NZ_JAAVJI010000004.1"/>
</dbReference>
<dbReference type="InterPro" id="IPR001296">
    <property type="entry name" value="Glyco_trans_1"/>
</dbReference>
<dbReference type="SUPFAM" id="SSF53756">
    <property type="entry name" value="UDP-Glycosyltransferase/glycogen phosphorylase"/>
    <property type="match status" value="1"/>
</dbReference>
<dbReference type="Gene3D" id="3.40.50.2000">
    <property type="entry name" value="Glycogen Phosphorylase B"/>
    <property type="match status" value="2"/>
</dbReference>
<sequence length="363" mass="39174">MPEPEDAASTASLPPVPPLRIGVIAHIQFPIRQPFAGGLEAFTHDIVLGLRERGHDVTLFARDGSAEALNVVPIIEYQCKPISLSEGYMAEHHAYLGLMQRIDAMGFDVIFNNALHYVPATMTSLLRTPMLTVLHTPPFFELINAYGNGRAAGHFCTVSAANARSWRHLLPDCAVIPNGIDLDGWAPSTEPTGDHALWFGRLVPEKGAHLAIEAARLAGMEIHLAGNMADDEYFRSHIEPLLGPQVHHLGHLSRDKLAKALAHAKVALVTPCWDEPFGLVVAEALACGTPVAAFDRGAIADLVTEDTGVVVPANDTAALAKAMMVAAGKSRQACREQAERNWSYGLMLSRYEQLLTKVAASHG</sequence>
<dbReference type="PANTHER" id="PTHR12526">
    <property type="entry name" value="GLYCOSYLTRANSFERASE"/>
    <property type="match status" value="1"/>
</dbReference>
<dbReference type="EMBL" id="JAAVJI010000004">
    <property type="protein sequence ID" value="NJP01174.1"/>
    <property type="molecule type" value="Genomic_DNA"/>
</dbReference>
<feature type="domain" description="Glycosyltransferase subfamily 4-like N-terminal" evidence="2">
    <location>
        <begin position="37"/>
        <end position="183"/>
    </location>
</feature>
<dbReference type="CDD" id="cd03802">
    <property type="entry name" value="GT4_AviGT4-like"/>
    <property type="match status" value="1"/>
</dbReference>
<proteinExistence type="predicted"/>
<dbReference type="Pfam" id="PF00534">
    <property type="entry name" value="Glycos_transf_1"/>
    <property type="match status" value="1"/>
</dbReference>
<keyword evidence="4" id="KW-1185">Reference proteome</keyword>